<evidence type="ECO:0000256" key="1">
    <source>
        <dbReference type="SAM" id="MobiDB-lite"/>
    </source>
</evidence>
<comment type="caution">
    <text evidence="2">The sequence shown here is derived from an EMBL/GenBank/DDBJ whole genome shotgun (WGS) entry which is preliminary data.</text>
</comment>
<sequence>MAHREQYQVGMIGTVTRHKYRHQAQSKPIRMKNGNEQAKRGWKFPTTQDRTPSGISCPSLRFDLRRDEYLEPNSTGLPGPLLASELRSRRFHQQESLNPRGRSHCHCYGDLSNSGVSSDSDSPPSHQHQSLRTRQLESLARDPSIQDSNVDDLKSPNKGIMLAVHLSLCKRSICHRSAVGSTLLIPPVRLDFRRTSTLKRPIYRTQVIPLAAFCDFVNGGFGLMFARDPDEKCIAVIQPGGDKGVDEFCCIGKGKVRVQSHTEIEAEFARLTSVDLKGSFFAGLDQYLARFLELYKAKSAIVDLTRLMRCLNDDATDDEDMFTEGMKVGVVMVKTSLTQNRNYEIKKSQTCAFELMKNCEQKSQIEVEILRLKKVDLMRENLQIMRFESRGFANSVNVEFEEMTEFTRRPIGQACGNILHIADTYENFPYFRSEFNAVLESNV</sequence>
<feature type="region of interest" description="Disordered" evidence="1">
    <location>
        <begin position="113"/>
        <end position="152"/>
    </location>
</feature>
<dbReference type="Proteomes" id="UP000438429">
    <property type="component" value="Unassembled WGS sequence"/>
</dbReference>
<gene>
    <name evidence="2" type="ORF">F2P81_014494</name>
</gene>
<dbReference type="AlphaFoldDB" id="A0A6A4SMA7"/>
<organism evidence="2 3">
    <name type="scientific">Scophthalmus maximus</name>
    <name type="common">Turbot</name>
    <name type="synonym">Psetta maxima</name>
    <dbReference type="NCBI Taxonomy" id="52904"/>
    <lineage>
        <taxon>Eukaryota</taxon>
        <taxon>Metazoa</taxon>
        <taxon>Chordata</taxon>
        <taxon>Craniata</taxon>
        <taxon>Vertebrata</taxon>
        <taxon>Euteleostomi</taxon>
        <taxon>Actinopterygii</taxon>
        <taxon>Neopterygii</taxon>
        <taxon>Teleostei</taxon>
        <taxon>Neoteleostei</taxon>
        <taxon>Acanthomorphata</taxon>
        <taxon>Carangaria</taxon>
        <taxon>Pleuronectiformes</taxon>
        <taxon>Pleuronectoidei</taxon>
        <taxon>Scophthalmidae</taxon>
        <taxon>Scophthalmus</taxon>
    </lineage>
</organism>
<evidence type="ECO:0000313" key="3">
    <source>
        <dbReference type="Proteomes" id="UP000438429"/>
    </source>
</evidence>
<dbReference type="EMBL" id="VEVO01000013">
    <property type="protein sequence ID" value="KAF0032204.1"/>
    <property type="molecule type" value="Genomic_DNA"/>
</dbReference>
<name>A0A6A4SMA7_SCOMX</name>
<reference evidence="2 3" key="1">
    <citation type="submission" date="2019-06" db="EMBL/GenBank/DDBJ databases">
        <title>Draft genomes of female and male turbot (Scophthalmus maximus).</title>
        <authorList>
            <person name="Xu H."/>
            <person name="Xu X.-W."/>
            <person name="Shao C."/>
            <person name="Chen S."/>
        </authorList>
    </citation>
    <scope>NUCLEOTIDE SEQUENCE [LARGE SCALE GENOMIC DNA]</scope>
    <source>
        <strain evidence="2">Ysfricsl-2016a</strain>
        <tissue evidence="2">Blood</tissue>
    </source>
</reference>
<protein>
    <submittedName>
        <fullName evidence="2">Uncharacterized protein</fullName>
    </submittedName>
</protein>
<evidence type="ECO:0000313" key="2">
    <source>
        <dbReference type="EMBL" id="KAF0032204.1"/>
    </source>
</evidence>
<feature type="compositionally biased region" description="Low complexity" evidence="1">
    <location>
        <begin position="117"/>
        <end position="130"/>
    </location>
</feature>
<proteinExistence type="predicted"/>
<accession>A0A6A4SMA7</accession>